<proteinExistence type="predicted"/>
<dbReference type="AlphaFoldDB" id="A0A7X6BLG1"/>
<feature type="signal peptide" evidence="1">
    <location>
        <begin position="1"/>
        <end position="19"/>
    </location>
</feature>
<sequence length="340" mass="38063">MKKNTLYFLSFITAAFLFSACQDKDDNETQDLSGTDMLTFSVNGYSGEGIIDTDNKTIYLQVPVSIKSGTNLCPRFTLSEGATATVNNQEQISGNSKQDFKSTVTYTITAGNKTDQSQWKVTITNNDHSIPWGLGYFIAEEHSNNGNSSNGYYLQQHDTGPYSNDNCGPTCAVMAALWTDPSFPYSVEEARNEFPKSTIDGSIPWYPQDVQAYLNHHGITTSMITLETIEDKFVTQITNELKNGHIIIICLDMQYVTFDKNGNSEYHIHKFYNGTIGHFLVVKGYKIVDGTVWMEVNDPWGMNLKYADGSYKGNNRYYRAGELSIATSKHNTNAIIIFSE</sequence>
<reference evidence="3 5" key="2">
    <citation type="submission" date="2020-03" db="EMBL/GenBank/DDBJ databases">
        <title>Genomic Encyclopedia of Type Strains, Phase IV (KMG-IV): sequencing the most valuable type-strain genomes for metagenomic binning, comparative biology and taxonomic classification.</title>
        <authorList>
            <person name="Goeker M."/>
        </authorList>
    </citation>
    <scope>NUCLEOTIDE SEQUENCE [LARGE SCALE GENOMIC DNA]</scope>
    <source>
        <strain evidence="3 5">DSM 105722</strain>
    </source>
</reference>
<dbReference type="Gene3D" id="3.90.70.10">
    <property type="entry name" value="Cysteine proteinases"/>
    <property type="match status" value="1"/>
</dbReference>
<protein>
    <recommendedName>
        <fullName evidence="2">Peptidase C39-like domain-containing protein</fullName>
    </recommendedName>
</protein>
<reference evidence="4 6" key="1">
    <citation type="submission" date="2019-09" db="EMBL/GenBank/DDBJ databases">
        <title>Butyricimonas paravirosa DSM 105722 (=214-4 = JCM 18677 = CCUG 65563).</title>
        <authorList>
            <person name="Le Roy T."/>
            <person name="Cani P.D."/>
        </authorList>
    </citation>
    <scope>NUCLEOTIDE SEQUENCE [LARGE SCALE GENOMIC DNA]</scope>
    <source>
        <strain evidence="4 6">DSM 105722</strain>
    </source>
</reference>
<dbReference type="Gene3D" id="2.60.40.2340">
    <property type="match status" value="1"/>
</dbReference>
<dbReference type="EMBL" id="JAATLI010000013">
    <property type="protein sequence ID" value="NJC19767.1"/>
    <property type="molecule type" value="Genomic_DNA"/>
</dbReference>
<dbReference type="Proteomes" id="UP001302374">
    <property type="component" value="Chromosome"/>
</dbReference>
<keyword evidence="1" id="KW-0732">Signal</keyword>
<dbReference type="PROSITE" id="PS51257">
    <property type="entry name" value="PROKAR_LIPOPROTEIN"/>
    <property type="match status" value="1"/>
</dbReference>
<name>A0A7X6BLG1_9BACT</name>
<keyword evidence="6" id="KW-1185">Reference proteome</keyword>
<evidence type="ECO:0000313" key="4">
    <source>
        <dbReference type="EMBL" id="WOF13733.1"/>
    </source>
</evidence>
<dbReference type="InterPro" id="IPR039564">
    <property type="entry name" value="Peptidase_C39-like"/>
</dbReference>
<dbReference type="GeneID" id="86892895"/>
<dbReference type="Proteomes" id="UP000576368">
    <property type="component" value="Unassembled WGS sequence"/>
</dbReference>
<evidence type="ECO:0000256" key="1">
    <source>
        <dbReference type="SAM" id="SignalP"/>
    </source>
</evidence>
<evidence type="ECO:0000259" key="2">
    <source>
        <dbReference type="Pfam" id="PF13529"/>
    </source>
</evidence>
<evidence type="ECO:0000313" key="5">
    <source>
        <dbReference type="Proteomes" id="UP000576368"/>
    </source>
</evidence>
<accession>A0A7X6BLG1</accession>
<feature type="domain" description="Peptidase C39-like" evidence="2">
    <location>
        <begin position="153"/>
        <end position="300"/>
    </location>
</feature>
<dbReference type="EMBL" id="CP043839">
    <property type="protein sequence ID" value="WOF13733.1"/>
    <property type="molecule type" value="Genomic_DNA"/>
</dbReference>
<dbReference type="Pfam" id="PF13529">
    <property type="entry name" value="Peptidase_C39_2"/>
    <property type="match status" value="1"/>
</dbReference>
<evidence type="ECO:0000313" key="6">
    <source>
        <dbReference type="Proteomes" id="UP001302374"/>
    </source>
</evidence>
<evidence type="ECO:0000313" key="3">
    <source>
        <dbReference type="EMBL" id="NJC19767.1"/>
    </source>
</evidence>
<organism evidence="3 5">
    <name type="scientific">Butyricimonas paravirosa</name>
    <dbReference type="NCBI Taxonomy" id="1472417"/>
    <lineage>
        <taxon>Bacteria</taxon>
        <taxon>Pseudomonadati</taxon>
        <taxon>Bacteroidota</taxon>
        <taxon>Bacteroidia</taxon>
        <taxon>Bacteroidales</taxon>
        <taxon>Odoribacteraceae</taxon>
        <taxon>Butyricimonas</taxon>
    </lineage>
</organism>
<feature type="chain" id="PRO_5031491875" description="Peptidase C39-like domain-containing protein" evidence="1">
    <location>
        <begin position="20"/>
        <end position="340"/>
    </location>
</feature>
<gene>
    <name evidence="4" type="ORF">F1644_16330</name>
    <name evidence="3" type="ORF">GGR15_003405</name>
</gene>
<dbReference type="RefSeq" id="WP_118305531.1">
    <property type="nucleotide sequence ID" value="NZ_BMPA01000012.1"/>
</dbReference>